<dbReference type="AlphaFoldDB" id="A0A2T0AJU0"/>
<dbReference type="NCBIfam" id="TIGR00479">
    <property type="entry name" value="rumA"/>
    <property type="match status" value="1"/>
</dbReference>
<dbReference type="Gene3D" id="3.40.50.150">
    <property type="entry name" value="Vaccinia Virus protein VP39"/>
    <property type="match status" value="1"/>
</dbReference>
<dbReference type="InterPro" id="IPR029063">
    <property type="entry name" value="SAM-dependent_MTases_sf"/>
</dbReference>
<sequence>MQKIEITGLNHEGAGVGRLPDGMVAFVPGALPGERVKIELSARKKHYALARLLEIEKASPDRVLPPCPEAGSCGGCQLQHLDYRAQLLWKRRLVVEALRRLGGLRDVSVLPVLGMVNPWGYRNKVRLHVADNSLGFYRPGSHEVVPFFHCRLVPSEFMEVVRELARLLPVLGRGPEHVILRRGWATGEMLLALEARTGWTEGEVLAGKLSRRFPELVGVVALPSGEGYCETILLGRNYLEERLDGLRFHISATTFFQVNSAQAQVLYELAAAMAGLQGGEKVLDAYCGSGAIAMWLSRRASMVIGVEVVEGAVQDARRNAVLNKVDNLRFHVGAAERLLPHLAAEGYRPEVVVLDPPRAGCDRRVIDAVAVMQPRRIVYVSCNPATLARDLALLQKRGYTPGPVQPVDMFPHTYHIECVCRLDRM</sequence>
<evidence type="ECO:0000256" key="2">
    <source>
        <dbReference type="ARBA" id="ARBA00022679"/>
    </source>
</evidence>
<dbReference type="PANTHER" id="PTHR11061">
    <property type="entry name" value="RNA M5U METHYLTRANSFERASE"/>
    <property type="match status" value="1"/>
</dbReference>
<evidence type="ECO:0000313" key="7">
    <source>
        <dbReference type="EMBL" id="PRR68598.1"/>
    </source>
</evidence>
<dbReference type="SUPFAM" id="SSF53335">
    <property type="entry name" value="S-adenosyl-L-methionine-dependent methyltransferases"/>
    <property type="match status" value="1"/>
</dbReference>
<evidence type="ECO:0000256" key="1">
    <source>
        <dbReference type="ARBA" id="ARBA00022603"/>
    </source>
</evidence>
<dbReference type="InterPro" id="IPR010280">
    <property type="entry name" value="U5_MeTrfase_fam"/>
</dbReference>
<keyword evidence="8" id="KW-1185">Reference proteome</keyword>
<evidence type="ECO:0000256" key="5">
    <source>
        <dbReference type="PROSITE-ProRule" id="PRU10015"/>
    </source>
</evidence>
<feature type="binding site" evidence="4">
    <location>
        <position position="257"/>
    </location>
    <ligand>
        <name>S-adenosyl-L-methionine</name>
        <dbReference type="ChEBI" id="CHEBI:59789"/>
    </ligand>
</feature>
<dbReference type="Pfam" id="PF05958">
    <property type="entry name" value="tRNA_U5-meth_tr"/>
    <property type="match status" value="1"/>
</dbReference>
<evidence type="ECO:0000256" key="3">
    <source>
        <dbReference type="ARBA" id="ARBA00022691"/>
    </source>
</evidence>
<dbReference type="InterPro" id="IPR002792">
    <property type="entry name" value="TRAM_dom"/>
</dbReference>
<gene>
    <name evidence="7" type="primary">rlmCD</name>
    <name evidence="7" type="ORF">MOHU_26930</name>
</gene>
<comment type="caution">
    <text evidence="7">The sequence shown here is derived from an EMBL/GenBank/DDBJ whole genome shotgun (WGS) entry which is preliminary data.</text>
</comment>
<dbReference type="FunFam" id="2.40.50.140:FF:000097">
    <property type="entry name" value="23S rRNA (uracil(1939)-C(5))-methyltransferase RlmD"/>
    <property type="match status" value="1"/>
</dbReference>
<dbReference type="PROSITE" id="PS51687">
    <property type="entry name" value="SAM_MT_RNA_M5U"/>
    <property type="match status" value="1"/>
</dbReference>
<dbReference type="EMBL" id="PVXM01000062">
    <property type="protein sequence ID" value="PRR68598.1"/>
    <property type="molecule type" value="Genomic_DNA"/>
</dbReference>
<dbReference type="RefSeq" id="WP_106006601.1">
    <property type="nucleotide sequence ID" value="NZ_CP136419.1"/>
</dbReference>
<dbReference type="PROSITE" id="PS01230">
    <property type="entry name" value="TRMA_1"/>
    <property type="match status" value="1"/>
</dbReference>
<dbReference type="PROSITE" id="PS01231">
    <property type="entry name" value="TRMA_2"/>
    <property type="match status" value="1"/>
</dbReference>
<dbReference type="GO" id="GO:0070041">
    <property type="term" value="F:rRNA (uridine-C5-)-methyltransferase activity"/>
    <property type="evidence" value="ECO:0007669"/>
    <property type="project" value="UniProtKB-ARBA"/>
</dbReference>
<dbReference type="PANTHER" id="PTHR11061:SF30">
    <property type="entry name" value="TRNA (URACIL(54)-C(5))-METHYLTRANSFERASE"/>
    <property type="match status" value="1"/>
</dbReference>
<dbReference type="InterPro" id="IPR030391">
    <property type="entry name" value="MeTrfase_TrmA_CS"/>
</dbReference>
<dbReference type="SUPFAM" id="SSF50249">
    <property type="entry name" value="Nucleic acid-binding proteins"/>
    <property type="match status" value="1"/>
</dbReference>
<dbReference type="InterPro" id="IPR012340">
    <property type="entry name" value="NA-bd_OB-fold"/>
</dbReference>
<protein>
    <submittedName>
        <fullName evidence="7">23S rRNA (Uracil-C(5))-methyltransferase RlmCD</fullName>
        <ecNumber evidence="7">2.1.1.189</ecNumber>
    </submittedName>
</protein>
<dbReference type="Gene3D" id="2.40.50.140">
    <property type="entry name" value="Nucleic acid-binding proteins"/>
    <property type="match status" value="1"/>
</dbReference>
<dbReference type="PROSITE" id="PS50926">
    <property type="entry name" value="TRAM"/>
    <property type="match status" value="1"/>
</dbReference>
<keyword evidence="1 4" id="KW-0489">Methyltransferase</keyword>
<evidence type="ECO:0000259" key="6">
    <source>
        <dbReference type="PROSITE" id="PS50926"/>
    </source>
</evidence>
<feature type="active site" evidence="5">
    <location>
        <position position="382"/>
    </location>
</feature>
<dbReference type="EC" id="2.1.1.189" evidence="7"/>
<accession>A0A2T0AJU0</accession>
<proteinExistence type="inferred from homology"/>
<dbReference type="FunFam" id="3.40.50.150:FF:000009">
    <property type="entry name" value="23S rRNA (Uracil(1939)-C(5))-methyltransferase RlmD"/>
    <property type="match status" value="1"/>
</dbReference>
<name>A0A2T0AJU0_9FIRM</name>
<feature type="domain" description="TRAM" evidence="6">
    <location>
        <begin position="1"/>
        <end position="54"/>
    </location>
</feature>
<reference evidence="7 8" key="1">
    <citation type="submission" date="2018-03" db="EMBL/GenBank/DDBJ databases">
        <title>Genome sequence of Moorella humiferrea DSM 23265.</title>
        <authorList>
            <person name="Poehlein A."/>
            <person name="Daniel R."/>
        </authorList>
    </citation>
    <scope>NUCLEOTIDE SEQUENCE [LARGE SCALE GENOMIC DNA]</scope>
    <source>
        <strain evidence="7 8">DSM 23265</strain>
    </source>
</reference>
<dbReference type="Proteomes" id="UP000238415">
    <property type="component" value="Unassembled WGS sequence"/>
</dbReference>
<evidence type="ECO:0000313" key="8">
    <source>
        <dbReference type="Proteomes" id="UP000238415"/>
    </source>
</evidence>
<comment type="similarity">
    <text evidence="4">Belongs to the class I-like SAM-binding methyltransferase superfamily. RNA M5U methyltransferase family.</text>
</comment>
<dbReference type="OrthoDB" id="9804590at2"/>
<feature type="active site" description="Nucleophile" evidence="4">
    <location>
        <position position="382"/>
    </location>
</feature>
<keyword evidence="3 4" id="KW-0949">S-adenosyl-L-methionine</keyword>
<dbReference type="Gene3D" id="2.40.50.1070">
    <property type="match status" value="1"/>
</dbReference>
<organism evidence="7 8">
    <name type="scientific">Neomoorella humiferrea</name>
    <dbReference type="NCBI Taxonomy" id="676965"/>
    <lineage>
        <taxon>Bacteria</taxon>
        <taxon>Bacillati</taxon>
        <taxon>Bacillota</taxon>
        <taxon>Clostridia</taxon>
        <taxon>Neomoorellales</taxon>
        <taxon>Neomoorellaceae</taxon>
        <taxon>Neomoorella</taxon>
    </lineage>
</organism>
<dbReference type="InterPro" id="IPR030390">
    <property type="entry name" value="MeTrfase_TrmA_AS"/>
</dbReference>
<feature type="binding site" evidence="4">
    <location>
        <position position="355"/>
    </location>
    <ligand>
        <name>S-adenosyl-L-methionine</name>
        <dbReference type="ChEBI" id="CHEBI:59789"/>
    </ligand>
</feature>
<feature type="binding site" evidence="4">
    <location>
        <position position="286"/>
    </location>
    <ligand>
        <name>S-adenosyl-L-methionine</name>
        <dbReference type="ChEBI" id="CHEBI:59789"/>
    </ligand>
</feature>
<evidence type="ECO:0000256" key="4">
    <source>
        <dbReference type="PROSITE-ProRule" id="PRU01024"/>
    </source>
</evidence>
<feature type="binding site" evidence="4">
    <location>
        <position position="307"/>
    </location>
    <ligand>
        <name>S-adenosyl-L-methionine</name>
        <dbReference type="ChEBI" id="CHEBI:59789"/>
    </ligand>
</feature>
<dbReference type="CDD" id="cd02440">
    <property type="entry name" value="AdoMet_MTases"/>
    <property type="match status" value="1"/>
</dbReference>
<dbReference type="GO" id="GO:0070475">
    <property type="term" value="P:rRNA base methylation"/>
    <property type="evidence" value="ECO:0007669"/>
    <property type="project" value="TreeGrafter"/>
</dbReference>
<keyword evidence="2 4" id="KW-0808">Transferase</keyword>
<dbReference type="Pfam" id="PF01938">
    <property type="entry name" value="TRAM"/>
    <property type="match status" value="1"/>
</dbReference>